<dbReference type="HOGENOM" id="CLU_3237687_0_0_10"/>
<dbReference type="AlphaFoldDB" id="H1HIY5"/>
<name>H1HIY5_9BACT</name>
<dbReference type="Proteomes" id="UP000003167">
    <property type="component" value="Unassembled WGS sequence"/>
</dbReference>
<comment type="caution">
    <text evidence="1">The sequence shown here is derived from an EMBL/GenBank/DDBJ whole genome shotgun (WGS) entry which is preliminary data.</text>
</comment>
<evidence type="ECO:0000313" key="1">
    <source>
        <dbReference type="EMBL" id="EHO74378.1"/>
    </source>
</evidence>
<sequence>MKIYTKRISLDFGIQGMKNKKMNNKKIDCLTTTNLLNLNNLIP</sequence>
<dbReference type="PATRIC" id="fig|999422.3.peg.120"/>
<dbReference type="EMBL" id="AGEK01000010">
    <property type="protein sequence ID" value="EHO74378.1"/>
    <property type="molecule type" value="Genomic_DNA"/>
</dbReference>
<accession>H1HIY5</accession>
<gene>
    <name evidence="1" type="ORF">HMPREF9944_00129</name>
</gene>
<proteinExistence type="predicted"/>
<protein>
    <submittedName>
        <fullName evidence="1">Uncharacterized protein</fullName>
    </submittedName>
</protein>
<reference evidence="1 2" key="1">
    <citation type="submission" date="2011-12" db="EMBL/GenBank/DDBJ databases">
        <title>The Genome Sequence of Prevotella maculosa OT 289.</title>
        <authorList>
            <consortium name="The Broad Institute Genome Sequencing Platform"/>
            <person name="Earl A."/>
            <person name="Ward D."/>
            <person name="Feldgarden M."/>
            <person name="Gevers D."/>
            <person name="Izard J."/>
            <person name="Blanton J.M."/>
            <person name="Mathney J."/>
            <person name="Tanner A.C."/>
            <person name="Dewhirst F.E."/>
            <person name="Young S.K."/>
            <person name="Zeng Q."/>
            <person name="Gargeya S."/>
            <person name="Fitzgerald M."/>
            <person name="Haas B."/>
            <person name="Abouelleil A."/>
            <person name="Alvarado L."/>
            <person name="Arachchi H.M."/>
            <person name="Berlin A."/>
            <person name="Chapman S.B."/>
            <person name="Gearin G."/>
            <person name="Goldberg J."/>
            <person name="Griggs A."/>
            <person name="Gujja S."/>
            <person name="Hansen M."/>
            <person name="Heiman D."/>
            <person name="Howarth C."/>
            <person name="Larimer J."/>
            <person name="Lui A."/>
            <person name="MacDonald P.J.P."/>
            <person name="McCowen C."/>
            <person name="Montmayeur A."/>
            <person name="Murphy C."/>
            <person name="Neiman D."/>
            <person name="Pearson M."/>
            <person name="Priest M."/>
            <person name="Roberts A."/>
            <person name="Saif S."/>
            <person name="Shea T."/>
            <person name="Sisk P."/>
            <person name="Stolte C."/>
            <person name="Sykes S."/>
            <person name="Wortman J."/>
            <person name="Nusbaum C."/>
            <person name="Birren B."/>
        </authorList>
    </citation>
    <scope>NUCLEOTIDE SEQUENCE [LARGE SCALE GENOMIC DNA]</scope>
    <source>
        <strain evidence="1 2">OT 289</strain>
    </source>
</reference>
<organism evidence="1 2">
    <name type="scientific">Segatella maculosa OT 289</name>
    <dbReference type="NCBI Taxonomy" id="999422"/>
    <lineage>
        <taxon>Bacteria</taxon>
        <taxon>Pseudomonadati</taxon>
        <taxon>Bacteroidota</taxon>
        <taxon>Bacteroidia</taxon>
        <taxon>Bacteroidales</taxon>
        <taxon>Prevotellaceae</taxon>
        <taxon>Segatella</taxon>
    </lineage>
</organism>
<keyword evidence="2" id="KW-1185">Reference proteome</keyword>
<evidence type="ECO:0000313" key="2">
    <source>
        <dbReference type="Proteomes" id="UP000003167"/>
    </source>
</evidence>